<proteinExistence type="inferred from homology"/>
<feature type="active site" description="Proton donor" evidence="8 9">
    <location>
        <position position="102"/>
    </location>
</feature>
<dbReference type="GO" id="GO:0009423">
    <property type="term" value="P:chorismate biosynthetic process"/>
    <property type="evidence" value="ECO:0007669"/>
    <property type="project" value="UniProtKB-UniRule"/>
</dbReference>
<evidence type="ECO:0000256" key="5">
    <source>
        <dbReference type="ARBA" id="ARBA00012060"/>
    </source>
</evidence>
<dbReference type="NCBIfam" id="NF003806">
    <property type="entry name" value="PRK05395.1-3"/>
    <property type="match status" value="1"/>
</dbReference>
<evidence type="ECO:0000256" key="11">
    <source>
        <dbReference type="PIRSR" id="PIRSR001399-3"/>
    </source>
</evidence>
<dbReference type="NCBIfam" id="NF003807">
    <property type="entry name" value="PRK05395.1-4"/>
    <property type="match status" value="1"/>
</dbReference>
<reference evidence="12" key="2">
    <citation type="submission" date="2021-04" db="EMBL/GenBank/DDBJ databases">
        <authorList>
            <person name="Gilroy R."/>
        </authorList>
    </citation>
    <scope>NUCLEOTIDE SEQUENCE</scope>
    <source>
        <strain evidence="12">CHK188-16595</strain>
    </source>
</reference>
<evidence type="ECO:0000256" key="7">
    <source>
        <dbReference type="ARBA" id="ARBA00023239"/>
    </source>
</evidence>
<feature type="binding site" evidence="8 10">
    <location>
        <position position="74"/>
    </location>
    <ligand>
        <name>substrate</name>
    </ligand>
</feature>
<dbReference type="AlphaFoldDB" id="A0A9D2MHZ7"/>
<evidence type="ECO:0000256" key="1">
    <source>
        <dbReference type="ARBA" id="ARBA00001864"/>
    </source>
</evidence>
<keyword evidence="6 8" id="KW-0057">Aromatic amino acid biosynthesis</keyword>
<evidence type="ECO:0000256" key="8">
    <source>
        <dbReference type="HAMAP-Rule" id="MF_00169"/>
    </source>
</evidence>
<organism evidence="12 13">
    <name type="scientific">Candidatus Eubacterium faecale</name>
    <dbReference type="NCBI Taxonomy" id="2838568"/>
    <lineage>
        <taxon>Bacteria</taxon>
        <taxon>Bacillati</taxon>
        <taxon>Bacillota</taxon>
        <taxon>Clostridia</taxon>
        <taxon>Eubacteriales</taxon>
        <taxon>Eubacteriaceae</taxon>
        <taxon>Eubacterium</taxon>
    </lineage>
</organism>
<evidence type="ECO:0000256" key="10">
    <source>
        <dbReference type="PIRSR" id="PIRSR001399-2"/>
    </source>
</evidence>
<dbReference type="PANTHER" id="PTHR21272:SF3">
    <property type="entry name" value="CATABOLIC 3-DEHYDROQUINASE"/>
    <property type="match status" value="1"/>
</dbReference>
<dbReference type="HAMAP" id="MF_00169">
    <property type="entry name" value="AroQ"/>
    <property type="match status" value="1"/>
</dbReference>
<dbReference type="GO" id="GO:0003855">
    <property type="term" value="F:3-dehydroquinate dehydratase activity"/>
    <property type="evidence" value="ECO:0007669"/>
    <property type="project" value="UniProtKB-UniRule"/>
</dbReference>
<feature type="active site" description="Proton acceptor" evidence="8 9">
    <location>
        <position position="23"/>
    </location>
</feature>
<name>A0A9D2MHZ7_9FIRM</name>
<dbReference type="PANTHER" id="PTHR21272">
    <property type="entry name" value="CATABOLIC 3-DEHYDROQUINASE"/>
    <property type="match status" value="1"/>
</dbReference>
<evidence type="ECO:0000256" key="3">
    <source>
        <dbReference type="ARBA" id="ARBA00011037"/>
    </source>
</evidence>
<dbReference type="NCBIfam" id="NF003805">
    <property type="entry name" value="PRK05395.1-2"/>
    <property type="match status" value="1"/>
</dbReference>
<evidence type="ECO:0000256" key="4">
    <source>
        <dbReference type="ARBA" id="ARBA00011193"/>
    </source>
</evidence>
<dbReference type="InterPro" id="IPR001874">
    <property type="entry name" value="DHquinase_II"/>
</dbReference>
<comment type="catalytic activity">
    <reaction evidence="1 8">
        <text>3-dehydroquinate = 3-dehydroshikimate + H2O</text>
        <dbReference type="Rhea" id="RHEA:21096"/>
        <dbReference type="ChEBI" id="CHEBI:15377"/>
        <dbReference type="ChEBI" id="CHEBI:16630"/>
        <dbReference type="ChEBI" id="CHEBI:32364"/>
        <dbReference type="EC" id="4.2.1.10"/>
    </reaction>
</comment>
<dbReference type="GO" id="GO:0019631">
    <property type="term" value="P:quinate catabolic process"/>
    <property type="evidence" value="ECO:0007669"/>
    <property type="project" value="TreeGrafter"/>
</dbReference>
<evidence type="ECO:0000313" key="12">
    <source>
        <dbReference type="EMBL" id="HJB74379.1"/>
    </source>
</evidence>
<dbReference type="SUPFAM" id="SSF52304">
    <property type="entry name" value="Type II 3-dehydroquinate dehydratase"/>
    <property type="match status" value="1"/>
</dbReference>
<feature type="binding site" evidence="8 10">
    <location>
        <position position="80"/>
    </location>
    <ligand>
        <name>substrate</name>
    </ligand>
</feature>
<dbReference type="PIRSF" id="PIRSF001399">
    <property type="entry name" value="DHquinase_II"/>
    <property type="match status" value="1"/>
</dbReference>
<protein>
    <recommendedName>
        <fullName evidence="5 8">3-dehydroquinate dehydratase</fullName>
        <shortName evidence="8">3-dehydroquinase</shortName>
        <ecNumber evidence="5 8">4.2.1.10</ecNumber>
    </recommendedName>
    <alternativeName>
        <fullName evidence="8">Type II DHQase</fullName>
    </alternativeName>
</protein>
<dbReference type="EMBL" id="DWXN01000003">
    <property type="protein sequence ID" value="HJB74379.1"/>
    <property type="molecule type" value="Genomic_DNA"/>
</dbReference>
<dbReference type="NCBIfam" id="TIGR01088">
    <property type="entry name" value="aroQ"/>
    <property type="match status" value="1"/>
</dbReference>
<evidence type="ECO:0000256" key="6">
    <source>
        <dbReference type="ARBA" id="ARBA00023141"/>
    </source>
</evidence>
<dbReference type="Pfam" id="PF01220">
    <property type="entry name" value="DHquinase_II"/>
    <property type="match status" value="1"/>
</dbReference>
<gene>
    <name evidence="8 12" type="primary">aroQ</name>
    <name evidence="12" type="ORF">IAA37_01735</name>
</gene>
<dbReference type="CDD" id="cd00466">
    <property type="entry name" value="DHQase_II"/>
    <property type="match status" value="1"/>
</dbReference>
<feature type="binding site" evidence="8 10">
    <location>
        <position position="113"/>
    </location>
    <ligand>
        <name>substrate</name>
    </ligand>
</feature>
<comment type="subunit">
    <text evidence="4 8">Homododecamer.</text>
</comment>
<dbReference type="Gene3D" id="3.40.50.9100">
    <property type="entry name" value="Dehydroquinase, class II"/>
    <property type="match status" value="1"/>
</dbReference>
<comment type="pathway">
    <text evidence="2 8">Metabolic intermediate biosynthesis; chorismate biosynthesis; chorismate from D-erythrose 4-phosphate and phosphoenolpyruvate: step 3/7.</text>
</comment>
<evidence type="ECO:0000313" key="13">
    <source>
        <dbReference type="Proteomes" id="UP000823877"/>
    </source>
</evidence>
<reference evidence="12" key="1">
    <citation type="journal article" date="2021" name="PeerJ">
        <title>Extensive microbial diversity within the chicken gut microbiome revealed by metagenomics and culture.</title>
        <authorList>
            <person name="Gilroy R."/>
            <person name="Ravi A."/>
            <person name="Getino M."/>
            <person name="Pursley I."/>
            <person name="Horton D.L."/>
            <person name="Alikhan N.F."/>
            <person name="Baker D."/>
            <person name="Gharbi K."/>
            <person name="Hall N."/>
            <person name="Watson M."/>
            <person name="Adriaenssens E.M."/>
            <person name="Foster-Nyarko E."/>
            <person name="Jarju S."/>
            <person name="Secka A."/>
            <person name="Antonio M."/>
            <person name="Oren A."/>
            <person name="Chaudhuri R.R."/>
            <person name="La Ragione R."/>
            <person name="Hildebrand F."/>
            <person name="Pallen M.J."/>
        </authorList>
    </citation>
    <scope>NUCLEOTIDE SEQUENCE</scope>
    <source>
        <strain evidence="12">CHK188-16595</strain>
    </source>
</reference>
<keyword evidence="7 8" id="KW-0456">Lyase</keyword>
<feature type="site" description="Transition state stabilizer" evidence="8 11">
    <location>
        <position position="18"/>
    </location>
</feature>
<dbReference type="GO" id="GO:0009073">
    <property type="term" value="P:aromatic amino acid family biosynthetic process"/>
    <property type="evidence" value="ECO:0007669"/>
    <property type="project" value="UniProtKB-KW"/>
</dbReference>
<dbReference type="InterPro" id="IPR036441">
    <property type="entry name" value="DHquinase_II_sf"/>
</dbReference>
<dbReference type="GO" id="GO:0008652">
    <property type="term" value="P:amino acid biosynthetic process"/>
    <property type="evidence" value="ECO:0007669"/>
    <property type="project" value="UniProtKB-KW"/>
</dbReference>
<comment type="similarity">
    <text evidence="3 8">Belongs to the type-II 3-dehydroquinase family.</text>
</comment>
<accession>A0A9D2MHZ7</accession>
<feature type="binding site" evidence="8 10">
    <location>
        <begin position="103"/>
        <end position="104"/>
    </location>
    <ligand>
        <name>substrate</name>
    </ligand>
</feature>
<dbReference type="EC" id="4.2.1.10" evidence="5 8"/>
<evidence type="ECO:0000256" key="2">
    <source>
        <dbReference type="ARBA" id="ARBA00004902"/>
    </source>
</evidence>
<keyword evidence="8" id="KW-0028">Amino-acid biosynthesis</keyword>
<comment type="function">
    <text evidence="8">Catalyzes a trans-dehydration via an enolate intermediate.</text>
</comment>
<sequence>MKKILVINGPNLNMTGIRKKNIYGSETLKAINEELKIYGKARGAKISFFQSNHEGDLIDMIQQSREEYDGVVINAGAYTHYSYAIRDAIESVNEFLPFVEVHMSDIHNREEFRKTSVITEVCKKQICGYGKDSYKMGIDLLLEIL</sequence>
<dbReference type="Proteomes" id="UP000823877">
    <property type="component" value="Unassembled WGS sequence"/>
</dbReference>
<feature type="binding site" evidence="8 10">
    <location>
        <position position="87"/>
    </location>
    <ligand>
        <name>substrate</name>
    </ligand>
</feature>
<evidence type="ECO:0000256" key="9">
    <source>
        <dbReference type="PIRSR" id="PIRSR001399-1"/>
    </source>
</evidence>
<comment type="caution">
    <text evidence="12">The sequence shown here is derived from an EMBL/GenBank/DDBJ whole genome shotgun (WGS) entry which is preliminary data.</text>
</comment>